<name>A0A1V4SV83_9CLOT</name>
<sequence length="309" mass="33721">MSAIFIGLLSSMFFSATFVVTKLMGTGGISWEWTASLRFILALPFLFLIVFFRGEVKSLLKAIKKDFLKWMLWGNLSGIGFYILLTMSSDFAPSWLVASSWQITIIAGLLLSPLFYVPVIINNKTELKRGKIPVKRLIISSFILIGVIIMQLNEAKTMSISSILKGFIPVAISAFLYPLGNRKLMEVCSDKINSFQRSFGVTLVSMPIAIILVILGGANNGMISGVDFVQALILALFSGVIATITFFFATTKAKHNLSLLAAVESTQAGMVVFTVLGSIIFLHGSFPKGLSLIGIIIIIIGMILNSFLK</sequence>
<feature type="transmembrane region" description="Helical" evidence="1">
    <location>
        <begin position="133"/>
        <end position="152"/>
    </location>
</feature>
<feature type="transmembrane region" description="Helical" evidence="1">
    <location>
        <begin position="289"/>
        <end position="308"/>
    </location>
</feature>
<evidence type="ECO:0000313" key="2">
    <source>
        <dbReference type="EMBL" id="OPX47211.1"/>
    </source>
</evidence>
<organism evidence="2 3">
    <name type="scientific">Clostridium thermobutyricum DSM 4928</name>
    <dbReference type="NCBI Taxonomy" id="1121339"/>
    <lineage>
        <taxon>Bacteria</taxon>
        <taxon>Bacillati</taxon>
        <taxon>Bacillota</taxon>
        <taxon>Clostridia</taxon>
        <taxon>Eubacteriales</taxon>
        <taxon>Clostridiaceae</taxon>
        <taxon>Clostridium</taxon>
    </lineage>
</organism>
<dbReference type="AlphaFoldDB" id="A0A1V4SV83"/>
<dbReference type="OrthoDB" id="3457556at2"/>
<reference evidence="2 3" key="1">
    <citation type="submission" date="2016-02" db="EMBL/GenBank/DDBJ databases">
        <title>Genome sequence of Clostridium thermobutyricum DSM 4928.</title>
        <authorList>
            <person name="Poehlein A."/>
            <person name="Daniel R."/>
        </authorList>
    </citation>
    <scope>NUCLEOTIDE SEQUENCE [LARGE SCALE GENOMIC DNA]</scope>
    <source>
        <strain evidence="2 3">DSM 4928</strain>
    </source>
</reference>
<keyword evidence="1" id="KW-1133">Transmembrane helix</keyword>
<feature type="transmembrane region" description="Helical" evidence="1">
    <location>
        <begin position="158"/>
        <end position="177"/>
    </location>
</feature>
<feature type="transmembrane region" description="Helical" evidence="1">
    <location>
        <begin position="101"/>
        <end position="121"/>
    </location>
</feature>
<dbReference type="EMBL" id="LTAY01000053">
    <property type="protein sequence ID" value="OPX47211.1"/>
    <property type="molecule type" value="Genomic_DNA"/>
</dbReference>
<proteinExistence type="predicted"/>
<evidence type="ECO:0000256" key="1">
    <source>
        <dbReference type="SAM" id="Phobius"/>
    </source>
</evidence>
<evidence type="ECO:0000313" key="3">
    <source>
        <dbReference type="Proteomes" id="UP000191448"/>
    </source>
</evidence>
<evidence type="ECO:0008006" key="4">
    <source>
        <dbReference type="Google" id="ProtNLM"/>
    </source>
</evidence>
<protein>
    <recommendedName>
        <fullName evidence="4">EamA-like transporter family protein</fullName>
    </recommendedName>
</protein>
<dbReference type="Proteomes" id="UP000191448">
    <property type="component" value="Unassembled WGS sequence"/>
</dbReference>
<dbReference type="InterPro" id="IPR032713">
    <property type="entry name" value="EmrE"/>
</dbReference>
<feature type="transmembrane region" description="Helical" evidence="1">
    <location>
        <begin position="72"/>
        <end position="89"/>
    </location>
</feature>
<comment type="caution">
    <text evidence="2">The sequence shown here is derived from an EMBL/GenBank/DDBJ whole genome shotgun (WGS) entry which is preliminary data.</text>
</comment>
<accession>A0A1V4SV83</accession>
<feature type="transmembrane region" description="Helical" evidence="1">
    <location>
        <begin position="228"/>
        <end position="249"/>
    </location>
</feature>
<keyword evidence="1" id="KW-0472">Membrane</keyword>
<feature type="transmembrane region" description="Helical" evidence="1">
    <location>
        <begin position="35"/>
        <end position="52"/>
    </location>
</feature>
<feature type="transmembrane region" description="Helical" evidence="1">
    <location>
        <begin position="198"/>
        <end position="216"/>
    </location>
</feature>
<feature type="transmembrane region" description="Helical" evidence="1">
    <location>
        <begin position="261"/>
        <end position="283"/>
    </location>
</feature>
<gene>
    <name evidence="2" type="ORF">CLTHE_20950</name>
</gene>
<keyword evidence="1" id="KW-0812">Transmembrane</keyword>
<dbReference type="Pfam" id="PF13536">
    <property type="entry name" value="EmrE"/>
    <property type="match status" value="1"/>
</dbReference>
<dbReference type="RefSeq" id="WP_080023321.1">
    <property type="nucleotide sequence ID" value="NZ_LTAY01000053.1"/>
</dbReference>